<keyword evidence="2" id="KW-1185">Reference proteome</keyword>
<accession>A0AAW0REP0</accession>
<proteinExistence type="predicted"/>
<dbReference type="Gene3D" id="3.30.70.100">
    <property type="match status" value="1"/>
</dbReference>
<dbReference type="SUPFAM" id="SSF54909">
    <property type="entry name" value="Dimeric alpha+beta barrel"/>
    <property type="match status" value="1"/>
</dbReference>
<gene>
    <name evidence="1" type="ORF">PG999_001441</name>
</gene>
<dbReference type="Proteomes" id="UP001392437">
    <property type="component" value="Unassembled WGS sequence"/>
</dbReference>
<dbReference type="AlphaFoldDB" id="A0AAW0REP0"/>
<name>A0AAW0REP0_9PEZI</name>
<sequence>MAVTNLTDESASPVTQIFYLSIPVEHPLEDATSGAGCRWAEVLELIAESPGFLRLYWGRQVEESKKVQLHIVRETLEQNEDFLESALYLDEVLPLIKSLLTPPHPVHPTIPDIQIWHVHLGQQLAAAAATTTSNAAAAATTARGFGLGSLLGYPVSTALYGNDDDDSWIEGEWLLWADAMRRVEGCKTIAGGRLIKKPVAAAVKPPTTTGGGGGGGGNGYLIYVGWETLKHDDEYHGSPHFKEQVMVLSSGGKGFKEYGHVVFQGFKERGNDNGALVA</sequence>
<evidence type="ECO:0000313" key="2">
    <source>
        <dbReference type="Proteomes" id="UP001392437"/>
    </source>
</evidence>
<dbReference type="InterPro" id="IPR011008">
    <property type="entry name" value="Dimeric_a/b-barrel"/>
</dbReference>
<organism evidence="1 2">
    <name type="scientific">Apiospora kogelbergensis</name>
    <dbReference type="NCBI Taxonomy" id="1337665"/>
    <lineage>
        <taxon>Eukaryota</taxon>
        <taxon>Fungi</taxon>
        <taxon>Dikarya</taxon>
        <taxon>Ascomycota</taxon>
        <taxon>Pezizomycotina</taxon>
        <taxon>Sordariomycetes</taxon>
        <taxon>Xylariomycetidae</taxon>
        <taxon>Amphisphaeriales</taxon>
        <taxon>Apiosporaceae</taxon>
        <taxon>Apiospora</taxon>
    </lineage>
</organism>
<reference evidence="1 2" key="1">
    <citation type="submission" date="2023-01" db="EMBL/GenBank/DDBJ databases">
        <title>Analysis of 21 Apiospora genomes using comparative genomics revels a genus with tremendous synthesis potential of carbohydrate active enzymes and secondary metabolites.</title>
        <authorList>
            <person name="Sorensen T."/>
        </authorList>
    </citation>
    <scope>NUCLEOTIDE SEQUENCE [LARGE SCALE GENOMIC DNA]</scope>
    <source>
        <strain evidence="1 2">CBS 117206</strain>
    </source>
</reference>
<dbReference type="EMBL" id="JAQQWP010000001">
    <property type="protein sequence ID" value="KAK8133268.1"/>
    <property type="molecule type" value="Genomic_DNA"/>
</dbReference>
<evidence type="ECO:0000313" key="1">
    <source>
        <dbReference type="EMBL" id="KAK8133268.1"/>
    </source>
</evidence>
<protein>
    <submittedName>
        <fullName evidence="1">Uncharacterized protein</fullName>
    </submittedName>
</protein>
<comment type="caution">
    <text evidence="1">The sequence shown here is derived from an EMBL/GenBank/DDBJ whole genome shotgun (WGS) entry which is preliminary data.</text>
</comment>